<evidence type="ECO:0000256" key="3">
    <source>
        <dbReference type="ARBA" id="ARBA00022989"/>
    </source>
</evidence>
<feature type="domain" description="SLC26A/SulP transporter" evidence="6">
    <location>
        <begin position="42"/>
        <end position="222"/>
    </location>
</feature>
<dbReference type="InterPro" id="IPR001902">
    <property type="entry name" value="SLC26A/SulP_fam"/>
</dbReference>
<dbReference type="GO" id="GO:0016020">
    <property type="term" value="C:membrane"/>
    <property type="evidence" value="ECO:0007669"/>
    <property type="project" value="UniProtKB-SubCell"/>
</dbReference>
<organism evidence="7">
    <name type="scientific">uncultured Rubrobacteraceae bacterium</name>
    <dbReference type="NCBI Taxonomy" id="349277"/>
    <lineage>
        <taxon>Bacteria</taxon>
        <taxon>Bacillati</taxon>
        <taxon>Actinomycetota</taxon>
        <taxon>Rubrobacteria</taxon>
        <taxon>Rubrobacterales</taxon>
        <taxon>Rubrobacteraceae</taxon>
        <taxon>environmental samples</taxon>
    </lineage>
</organism>
<keyword evidence="2 5" id="KW-0812">Transmembrane</keyword>
<feature type="transmembrane region" description="Helical" evidence="5">
    <location>
        <begin position="119"/>
        <end position="144"/>
    </location>
</feature>
<proteinExistence type="predicted"/>
<keyword evidence="3 5" id="KW-1133">Transmembrane helix</keyword>
<evidence type="ECO:0000256" key="2">
    <source>
        <dbReference type="ARBA" id="ARBA00022692"/>
    </source>
</evidence>
<feature type="transmembrane region" description="Helical" evidence="5">
    <location>
        <begin position="71"/>
        <end position="88"/>
    </location>
</feature>
<feature type="transmembrane region" description="Helical" evidence="5">
    <location>
        <begin position="94"/>
        <end position="112"/>
    </location>
</feature>
<dbReference type="AlphaFoldDB" id="A0A6J4PI07"/>
<accession>A0A6J4PI07</accession>
<keyword evidence="4 5" id="KW-0472">Membrane</keyword>
<dbReference type="InterPro" id="IPR011547">
    <property type="entry name" value="SLC26A/SulP_dom"/>
</dbReference>
<gene>
    <name evidence="7" type="ORF">AVDCRST_MAG01-01-1968</name>
</gene>
<name>A0A6J4PI07_9ACTN</name>
<evidence type="ECO:0000256" key="1">
    <source>
        <dbReference type="ARBA" id="ARBA00004141"/>
    </source>
</evidence>
<protein>
    <submittedName>
        <fullName evidence="7">Sulfate transporter family protein</fullName>
    </submittedName>
</protein>
<dbReference type="Pfam" id="PF00916">
    <property type="entry name" value="Sulfate_transp"/>
    <property type="match status" value="1"/>
</dbReference>
<evidence type="ECO:0000256" key="5">
    <source>
        <dbReference type="SAM" id="Phobius"/>
    </source>
</evidence>
<evidence type="ECO:0000256" key="4">
    <source>
        <dbReference type="ARBA" id="ARBA00023136"/>
    </source>
</evidence>
<reference evidence="7" key="1">
    <citation type="submission" date="2020-02" db="EMBL/GenBank/DDBJ databases">
        <authorList>
            <person name="Meier V. D."/>
        </authorList>
    </citation>
    <scope>NUCLEOTIDE SEQUENCE</scope>
    <source>
        <strain evidence="7">AVDCRST_MAG01</strain>
    </source>
</reference>
<feature type="non-terminal residue" evidence="7">
    <location>
        <position position="229"/>
    </location>
</feature>
<evidence type="ECO:0000259" key="6">
    <source>
        <dbReference type="Pfam" id="PF00916"/>
    </source>
</evidence>
<comment type="subcellular location">
    <subcellularLocation>
        <location evidence="1">Membrane</location>
        <topology evidence="1">Multi-pass membrane protein</topology>
    </subcellularLocation>
</comment>
<feature type="transmembrane region" description="Helical" evidence="5">
    <location>
        <begin position="156"/>
        <end position="179"/>
    </location>
</feature>
<feature type="transmembrane region" description="Helical" evidence="5">
    <location>
        <begin position="200"/>
        <end position="220"/>
    </location>
</feature>
<evidence type="ECO:0000313" key="7">
    <source>
        <dbReference type="EMBL" id="CAA9416565.1"/>
    </source>
</evidence>
<dbReference type="GO" id="GO:0055085">
    <property type="term" value="P:transmembrane transport"/>
    <property type="evidence" value="ECO:0007669"/>
    <property type="project" value="InterPro"/>
</dbReference>
<sequence>MGIYEKGAGPGMIKGRSVRRGLTAAVPALGWLGGYRREDLPRDLSAGLVVGVMIVPQAMAYAVLAGLPPVYGLYASIVPTVAYALFGTSRHMPVGPPALMALLTFSGVSALAQPGTGEYVGLALLLALMAGALQLGLGLLRLGFVSNFIPLPVLSGFIYASAVVISLSQAAVLLGVPAGDERSTIGILSALTGRISQTNLPTLIIGVCGIAVLAGLARFLPRVPGALVV</sequence>
<dbReference type="EMBL" id="CADCUW010000286">
    <property type="protein sequence ID" value="CAA9416565.1"/>
    <property type="molecule type" value="Genomic_DNA"/>
</dbReference>
<dbReference type="PANTHER" id="PTHR11814">
    <property type="entry name" value="SULFATE TRANSPORTER"/>
    <property type="match status" value="1"/>
</dbReference>